<dbReference type="EMBL" id="DVGC01000013">
    <property type="protein sequence ID" value="HIR04881.1"/>
    <property type="molecule type" value="Genomic_DNA"/>
</dbReference>
<gene>
    <name evidence="1" type="ORF">IAB28_02820</name>
</gene>
<reference evidence="1" key="2">
    <citation type="journal article" date="2021" name="PeerJ">
        <title>Extensive microbial diversity within the chicken gut microbiome revealed by metagenomics and culture.</title>
        <authorList>
            <person name="Gilroy R."/>
            <person name="Ravi A."/>
            <person name="Getino M."/>
            <person name="Pursley I."/>
            <person name="Horton D.L."/>
            <person name="Alikhan N.F."/>
            <person name="Baker D."/>
            <person name="Gharbi K."/>
            <person name="Hall N."/>
            <person name="Watson M."/>
            <person name="Adriaenssens E.M."/>
            <person name="Foster-Nyarko E."/>
            <person name="Jarju S."/>
            <person name="Secka A."/>
            <person name="Antonio M."/>
            <person name="Oren A."/>
            <person name="Chaudhuri R.R."/>
            <person name="La Ragione R."/>
            <person name="Hildebrand F."/>
            <person name="Pallen M.J."/>
        </authorList>
    </citation>
    <scope>NUCLEOTIDE SEQUENCE</scope>
    <source>
        <strain evidence="1">CHK180-2868</strain>
    </source>
</reference>
<sequence>MARGDVSFTFLDRIGEIRRNVRDERWQSALALALTLPDICGGIAYPELVKKYRDGRVMEDRYGNPARDVGNQYILWFDQYAAPFFKKQETDEAPYICGERCWQLRCEYLHQNKGFVNLEAEQEIHFHLGINCGTSICQLDQETDGEGALNIRLDIEQLCLRLSLAAQRFYEEFHETCDFDLYNTPVIDFIQWSGGQERRGKTAAVVCRDEVMAKGLAVALEPAADRVLTFTNPYDPVKRFAKKKPSVWVVTDPFPEKKDPPWTADRETPLLFLGEEGECLEREGKRLQAQKEQGRFGKMKLPPDLRELRRLIKELMGEKEGEE</sequence>
<organism evidence="1 2">
    <name type="scientific">Candidatus Copromonas faecavium</name>
    <name type="common">nom. illeg.</name>
    <dbReference type="NCBI Taxonomy" id="2840740"/>
    <lineage>
        <taxon>Bacteria</taxon>
        <taxon>Bacillati</taxon>
        <taxon>Bacillota</taxon>
        <taxon>Clostridia</taxon>
        <taxon>Lachnospirales</taxon>
        <taxon>Lachnospiraceae</taxon>
        <taxon>Candidatus Copromonas (nom. illeg.)</taxon>
    </lineage>
</organism>
<evidence type="ECO:0000313" key="1">
    <source>
        <dbReference type="EMBL" id="HIR04881.1"/>
    </source>
</evidence>
<comment type="caution">
    <text evidence="1">The sequence shown here is derived from an EMBL/GenBank/DDBJ whole genome shotgun (WGS) entry which is preliminary data.</text>
</comment>
<evidence type="ECO:0000313" key="2">
    <source>
        <dbReference type="Proteomes" id="UP000824250"/>
    </source>
</evidence>
<dbReference type="Proteomes" id="UP000824250">
    <property type="component" value="Unassembled WGS sequence"/>
</dbReference>
<dbReference type="AlphaFoldDB" id="A0A9D1A2L8"/>
<name>A0A9D1A2L8_9FIRM</name>
<accession>A0A9D1A2L8</accession>
<protein>
    <submittedName>
        <fullName evidence="1">Uncharacterized protein</fullName>
    </submittedName>
</protein>
<reference evidence="1" key="1">
    <citation type="submission" date="2020-10" db="EMBL/GenBank/DDBJ databases">
        <authorList>
            <person name="Gilroy R."/>
        </authorList>
    </citation>
    <scope>NUCLEOTIDE SEQUENCE</scope>
    <source>
        <strain evidence="1">CHK180-2868</strain>
    </source>
</reference>
<proteinExistence type="predicted"/>